<dbReference type="EMBL" id="JAKFHA010000008">
    <property type="protein sequence ID" value="MCF2528719.1"/>
    <property type="molecule type" value="Genomic_DNA"/>
</dbReference>
<evidence type="ECO:0000313" key="2">
    <source>
        <dbReference type="Proteomes" id="UP001165378"/>
    </source>
</evidence>
<keyword evidence="1" id="KW-0223">Dioxygenase</keyword>
<protein>
    <submittedName>
        <fullName evidence="1">Phytanoyl-CoA dioxygenase family protein</fullName>
    </submittedName>
</protein>
<keyword evidence="2" id="KW-1185">Reference proteome</keyword>
<dbReference type="Gene3D" id="2.60.120.620">
    <property type="entry name" value="q2cbj1_9rhob like domain"/>
    <property type="match status" value="1"/>
</dbReference>
<dbReference type="InterPro" id="IPR008775">
    <property type="entry name" value="Phytyl_CoA_dOase-like"/>
</dbReference>
<dbReference type="Pfam" id="PF05721">
    <property type="entry name" value="PhyH"/>
    <property type="match status" value="1"/>
</dbReference>
<proteinExistence type="predicted"/>
<organism evidence="1 2">
    <name type="scientific">Yinghuangia soli</name>
    <dbReference type="NCBI Taxonomy" id="2908204"/>
    <lineage>
        <taxon>Bacteria</taxon>
        <taxon>Bacillati</taxon>
        <taxon>Actinomycetota</taxon>
        <taxon>Actinomycetes</taxon>
        <taxon>Kitasatosporales</taxon>
        <taxon>Streptomycetaceae</taxon>
        <taxon>Yinghuangia</taxon>
    </lineage>
</organism>
<dbReference type="RefSeq" id="WP_235052889.1">
    <property type="nucleotide sequence ID" value="NZ_JAKFHA010000008.1"/>
</dbReference>
<dbReference type="Proteomes" id="UP001165378">
    <property type="component" value="Unassembled WGS sequence"/>
</dbReference>
<sequence>MGADSTGSGLPWVEAIADSFPRYSFDRFHGLELGELNAQRAKLVVDDLAGVPPLAFRLPDGRTYTWTAGPDGVTAVGGDADAAALVELDEETFSEYINELLTATGCIRTRRAEIVRGSLQDWKRWEPATRALLTGRPIYTSAVRASLVDRRGEPLDLQRSFPADGDRDEMRHFLLTAGFLHVKGVYTADEAARFGAEVEYARTRTTPEDHFSWWSVDARGDEVVTRINYLGRFSDTLQQLCFEPRMTELARLADPAYRVCDDRLDGPMVFVKSSGIVKGNGNLGWHTDDGIGGHPVLCPLIQAGIQLDHATPENGQLMVLAGSHRYVSHWLAWGDEGDLPVVALETEPGDLTLHFGDIMHSTPPPTGPDAGRRALYYKFSEEKTFTWVPSGAHYNDALFHADRTGRIGARATTH</sequence>
<gene>
    <name evidence="1" type="ORF">LZ495_16070</name>
</gene>
<keyword evidence="1" id="KW-0560">Oxidoreductase</keyword>
<dbReference type="AlphaFoldDB" id="A0AA41U452"/>
<dbReference type="SUPFAM" id="SSF51197">
    <property type="entry name" value="Clavaminate synthase-like"/>
    <property type="match status" value="1"/>
</dbReference>
<evidence type="ECO:0000313" key="1">
    <source>
        <dbReference type="EMBL" id="MCF2528719.1"/>
    </source>
</evidence>
<reference evidence="1" key="1">
    <citation type="submission" date="2022-01" db="EMBL/GenBank/DDBJ databases">
        <title>Genome-Based Taxonomic Classification of the Phylum Actinobacteria.</title>
        <authorList>
            <person name="Gao Y."/>
        </authorList>
    </citation>
    <scope>NUCLEOTIDE SEQUENCE</scope>
    <source>
        <strain evidence="1">KLBMP 8922</strain>
    </source>
</reference>
<dbReference type="PANTHER" id="PTHR20883">
    <property type="entry name" value="PHYTANOYL-COA DIOXYGENASE DOMAIN CONTAINING 1"/>
    <property type="match status" value="1"/>
</dbReference>
<dbReference type="GO" id="GO:0005506">
    <property type="term" value="F:iron ion binding"/>
    <property type="evidence" value="ECO:0007669"/>
    <property type="project" value="UniProtKB-ARBA"/>
</dbReference>
<dbReference type="GO" id="GO:0016706">
    <property type="term" value="F:2-oxoglutarate-dependent dioxygenase activity"/>
    <property type="evidence" value="ECO:0007669"/>
    <property type="project" value="UniProtKB-ARBA"/>
</dbReference>
<name>A0AA41U452_9ACTN</name>
<comment type="caution">
    <text evidence="1">The sequence shown here is derived from an EMBL/GenBank/DDBJ whole genome shotgun (WGS) entry which is preliminary data.</text>
</comment>
<dbReference type="PANTHER" id="PTHR20883:SF48">
    <property type="entry name" value="ECTOINE DIOXYGENASE"/>
    <property type="match status" value="1"/>
</dbReference>
<accession>A0AA41U452</accession>